<evidence type="ECO:0000313" key="1">
    <source>
        <dbReference type="EMBL" id="KXT51630.1"/>
    </source>
</evidence>
<dbReference type="Proteomes" id="UP000070319">
    <property type="component" value="Unassembled WGS sequence"/>
</dbReference>
<proteinExistence type="predicted"/>
<evidence type="ECO:0000313" key="2">
    <source>
        <dbReference type="Proteomes" id="UP000070319"/>
    </source>
</evidence>
<dbReference type="AlphaFoldDB" id="A0A139LJK8"/>
<organism evidence="1">
    <name type="scientific">Bacteroides intestinalis</name>
    <dbReference type="NCBI Taxonomy" id="329854"/>
    <lineage>
        <taxon>Bacteria</taxon>
        <taxon>Pseudomonadati</taxon>
        <taxon>Bacteroidota</taxon>
        <taxon>Bacteroidia</taxon>
        <taxon>Bacteroidales</taxon>
        <taxon>Bacteroidaceae</taxon>
        <taxon>Bacteroides</taxon>
    </lineage>
</organism>
<evidence type="ECO:0008006" key="3">
    <source>
        <dbReference type="Google" id="ProtNLM"/>
    </source>
</evidence>
<dbReference type="PATRIC" id="fig|329854.7.peg.1917"/>
<name>A0A139LJK8_9BACE</name>
<accession>A0A139LJK8</accession>
<comment type="caution">
    <text evidence="1">The sequence shown here is derived from an EMBL/GenBank/DDBJ whole genome shotgun (WGS) entry which is preliminary data.</text>
</comment>
<reference evidence="1 2" key="1">
    <citation type="submission" date="2016-02" db="EMBL/GenBank/DDBJ databases">
        <authorList>
            <person name="Wen L."/>
            <person name="He K."/>
            <person name="Yang H."/>
        </authorList>
    </citation>
    <scope>NUCLEOTIDE SEQUENCE [LARGE SCALE GENOMIC DNA]</scope>
    <source>
        <strain evidence="1 2">KLE1704</strain>
    </source>
</reference>
<dbReference type="EMBL" id="LTDF01000073">
    <property type="protein sequence ID" value="KXT51630.1"/>
    <property type="molecule type" value="Genomic_DNA"/>
</dbReference>
<protein>
    <recommendedName>
        <fullName evidence="3">DUF4998 domain-containing protein</fullName>
    </recommendedName>
</protein>
<sequence>MENQLKLNKRSLMKHIIIILCVIAGICSSCNDMLENIQPYLDEGETIYVGKVDSLTASSGRNRILLKGLYIYGVTQKKCVIRWQSQGEEDKSLELDVVRENTIDPFEVMINDLEEGQYEFSITTYDAKGNSSIESVIEGYAYGDFYEGNLVNRKIDRLYTDGNDIVISWRPANNALKCEMYYTDVTGKEKKIKIPIAETETRIEDCDQTKVLRWRTIYLPEENAIDYFYSDFTETTVP</sequence>
<dbReference type="Pfam" id="PF16389">
    <property type="entry name" value="DUF4998"/>
    <property type="match status" value="1"/>
</dbReference>
<gene>
    <name evidence="1" type="ORF">HMPREF2531_01883</name>
</gene>